<accession>A0ABW4HXG4</accession>
<protein>
    <submittedName>
        <fullName evidence="7">AI-2E family transporter</fullName>
    </submittedName>
</protein>
<evidence type="ECO:0000256" key="6">
    <source>
        <dbReference type="SAM" id="Phobius"/>
    </source>
</evidence>
<evidence type="ECO:0000256" key="1">
    <source>
        <dbReference type="ARBA" id="ARBA00004141"/>
    </source>
</evidence>
<dbReference type="EMBL" id="JBHUDE010000164">
    <property type="protein sequence ID" value="MFD1609841.1"/>
    <property type="molecule type" value="Genomic_DNA"/>
</dbReference>
<feature type="transmembrane region" description="Helical" evidence="6">
    <location>
        <begin position="12"/>
        <end position="34"/>
    </location>
</feature>
<comment type="similarity">
    <text evidence="2">Belongs to the autoinducer-2 exporter (AI-2E) (TC 2.A.86) family.</text>
</comment>
<organism evidence="7 8">
    <name type="scientific">Oceanobacillus luteolus</name>
    <dbReference type="NCBI Taxonomy" id="1274358"/>
    <lineage>
        <taxon>Bacteria</taxon>
        <taxon>Bacillati</taxon>
        <taxon>Bacillota</taxon>
        <taxon>Bacilli</taxon>
        <taxon>Bacillales</taxon>
        <taxon>Bacillaceae</taxon>
        <taxon>Oceanobacillus</taxon>
    </lineage>
</organism>
<proteinExistence type="inferred from homology"/>
<evidence type="ECO:0000313" key="7">
    <source>
        <dbReference type="EMBL" id="MFD1609841.1"/>
    </source>
</evidence>
<feature type="transmembrane region" description="Helical" evidence="6">
    <location>
        <begin position="40"/>
        <end position="62"/>
    </location>
</feature>
<dbReference type="Proteomes" id="UP001597221">
    <property type="component" value="Unassembled WGS sequence"/>
</dbReference>
<evidence type="ECO:0000256" key="3">
    <source>
        <dbReference type="ARBA" id="ARBA00022692"/>
    </source>
</evidence>
<keyword evidence="4 6" id="KW-1133">Transmembrane helix</keyword>
<feature type="transmembrane region" description="Helical" evidence="6">
    <location>
        <begin position="280"/>
        <end position="304"/>
    </location>
</feature>
<comment type="subcellular location">
    <subcellularLocation>
        <location evidence="1">Membrane</location>
        <topology evidence="1">Multi-pass membrane protein</topology>
    </subcellularLocation>
</comment>
<keyword evidence="8" id="KW-1185">Reference proteome</keyword>
<dbReference type="Pfam" id="PF01594">
    <property type="entry name" value="AI-2E_transport"/>
    <property type="match status" value="1"/>
</dbReference>
<sequence length="355" mass="40716">MLHRIDGKKLIYILLIGILLLVFSFLILITYPYFKELFSFIWRLLLPFFIAAFIAYLLFPIIAFLDRQQIHKGLAVLIIYVLFFGGIGFLFYRVYPLVIHQMKDLIDNFPQFIELYEASINNLYDYTAFLPETVHDKIDELLLSLENSLDMLLTRLVDGFLHIFDMIIIITVIPVLVFYYIKDYQLMKNFIKRFIPKRLHARVKRMVYAIDEGLGGYIRGQFIVSIFVVLVTLIIFKWIDVPYALLLSILLGLTNIIPYFGPIIGAIPAVIIAYASSPSLAIYVVITIFAVQVIEGNLLSPYIMGKNIKIHPIAIIFVLLLGGELFGILGMILAVPVLAILKVIFKHLPYLISTD</sequence>
<feature type="transmembrane region" description="Helical" evidence="6">
    <location>
        <begin position="159"/>
        <end position="181"/>
    </location>
</feature>
<feature type="transmembrane region" description="Helical" evidence="6">
    <location>
        <begin position="245"/>
        <end position="273"/>
    </location>
</feature>
<reference evidence="8" key="1">
    <citation type="journal article" date="2019" name="Int. J. Syst. Evol. Microbiol.">
        <title>The Global Catalogue of Microorganisms (GCM) 10K type strain sequencing project: providing services to taxonomists for standard genome sequencing and annotation.</title>
        <authorList>
            <consortium name="The Broad Institute Genomics Platform"/>
            <consortium name="The Broad Institute Genome Sequencing Center for Infectious Disease"/>
            <person name="Wu L."/>
            <person name="Ma J."/>
        </authorList>
    </citation>
    <scope>NUCLEOTIDE SEQUENCE [LARGE SCALE GENOMIC DNA]</scope>
    <source>
        <strain evidence="8">CGMCC 1.12376</strain>
    </source>
</reference>
<keyword evidence="3 6" id="KW-0812">Transmembrane</keyword>
<gene>
    <name evidence="7" type="ORF">ACFSBH_19670</name>
</gene>
<keyword evidence="5 6" id="KW-0472">Membrane</keyword>
<evidence type="ECO:0000313" key="8">
    <source>
        <dbReference type="Proteomes" id="UP001597221"/>
    </source>
</evidence>
<dbReference type="PANTHER" id="PTHR21716:SF15">
    <property type="entry name" value="TRANSPORT PROTEIN YRRI-RELATED"/>
    <property type="match status" value="1"/>
</dbReference>
<comment type="caution">
    <text evidence="7">The sequence shown here is derived from an EMBL/GenBank/DDBJ whole genome shotgun (WGS) entry which is preliminary data.</text>
</comment>
<name>A0ABW4HXG4_9BACI</name>
<evidence type="ECO:0000256" key="5">
    <source>
        <dbReference type="ARBA" id="ARBA00023136"/>
    </source>
</evidence>
<feature type="transmembrane region" description="Helical" evidence="6">
    <location>
        <begin position="74"/>
        <end position="95"/>
    </location>
</feature>
<evidence type="ECO:0000256" key="2">
    <source>
        <dbReference type="ARBA" id="ARBA00009773"/>
    </source>
</evidence>
<feature type="transmembrane region" description="Helical" evidence="6">
    <location>
        <begin position="222"/>
        <end position="239"/>
    </location>
</feature>
<evidence type="ECO:0000256" key="4">
    <source>
        <dbReference type="ARBA" id="ARBA00022989"/>
    </source>
</evidence>
<feature type="transmembrane region" description="Helical" evidence="6">
    <location>
        <begin position="310"/>
        <end position="341"/>
    </location>
</feature>
<dbReference type="RefSeq" id="WP_379599376.1">
    <property type="nucleotide sequence ID" value="NZ_JBHUDE010000164.1"/>
</dbReference>
<dbReference type="InterPro" id="IPR002549">
    <property type="entry name" value="AI-2E-like"/>
</dbReference>
<dbReference type="PANTHER" id="PTHR21716">
    <property type="entry name" value="TRANSMEMBRANE PROTEIN"/>
    <property type="match status" value="1"/>
</dbReference>